<dbReference type="GO" id="GO:0034703">
    <property type="term" value="C:cation channel complex"/>
    <property type="evidence" value="ECO:0007669"/>
    <property type="project" value="TreeGrafter"/>
</dbReference>
<evidence type="ECO:0000256" key="2">
    <source>
        <dbReference type="ARBA" id="ARBA00022448"/>
    </source>
</evidence>
<dbReference type="AlphaFoldDB" id="A0AB34J817"/>
<organism evidence="12 13">
    <name type="scientific">Prymnesium parvum</name>
    <name type="common">Toxic golden alga</name>
    <dbReference type="NCBI Taxonomy" id="97485"/>
    <lineage>
        <taxon>Eukaryota</taxon>
        <taxon>Haptista</taxon>
        <taxon>Haptophyta</taxon>
        <taxon>Prymnesiophyceae</taxon>
        <taxon>Prymnesiales</taxon>
        <taxon>Prymnesiaceae</taxon>
        <taxon>Prymnesium</taxon>
    </lineage>
</organism>
<feature type="transmembrane region" description="Helical" evidence="10">
    <location>
        <begin position="729"/>
        <end position="746"/>
    </location>
</feature>
<protein>
    <recommendedName>
        <fullName evidence="11">Ion transport domain-containing protein</fullName>
    </recommendedName>
</protein>
<dbReference type="SUPFAM" id="SSF48403">
    <property type="entry name" value="Ankyrin repeat"/>
    <property type="match status" value="1"/>
</dbReference>
<evidence type="ECO:0000256" key="3">
    <source>
        <dbReference type="ARBA" id="ARBA00022692"/>
    </source>
</evidence>
<keyword evidence="2" id="KW-0813">Transport</keyword>
<proteinExistence type="predicted"/>
<keyword evidence="13" id="KW-1185">Reference proteome</keyword>
<dbReference type="InterPro" id="IPR036770">
    <property type="entry name" value="Ankyrin_rpt-contain_sf"/>
</dbReference>
<evidence type="ECO:0000313" key="13">
    <source>
        <dbReference type="Proteomes" id="UP001515480"/>
    </source>
</evidence>
<keyword evidence="8" id="KW-0040">ANK repeat</keyword>
<feature type="transmembrane region" description="Helical" evidence="10">
    <location>
        <begin position="863"/>
        <end position="885"/>
    </location>
</feature>
<dbReference type="EMBL" id="JBGBPQ010000011">
    <property type="protein sequence ID" value="KAL1515444.1"/>
    <property type="molecule type" value="Genomic_DNA"/>
</dbReference>
<dbReference type="GO" id="GO:0005886">
    <property type="term" value="C:plasma membrane"/>
    <property type="evidence" value="ECO:0007669"/>
    <property type="project" value="TreeGrafter"/>
</dbReference>
<keyword evidence="6 10" id="KW-0472">Membrane</keyword>
<feature type="repeat" description="ANK" evidence="8">
    <location>
        <begin position="146"/>
        <end position="178"/>
    </location>
</feature>
<evidence type="ECO:0000256" key="8">
    <source>
        <dbReference type="PROSITE-ProRule" id="PRU00023"/>
    </source>
</evidence>
<evidence type="ECO:0000256" key="5">
    <source>
        <dbReference type="ARBA" id="ARBA00023065"/>
    </source>
</evidence>
<keyword evidence="4 10" id="KW-1133">Transmembrane helix</keyword>
<feature type="repeat" description="ANK" evidence="8">
    <location>
        <begin position="250"/>
        <end position="282"/>
    </location>
</feature>
<dbReference type="GO" id="GO:0070679">
    <property type="term" value="F:inositol 1,4,5 trisphosphate binding"/>
    <property type="evidence" value="ECO:0007669"/>
    <property type="project" value="TreeGrafter"/>
</dbReference>
<evidence type="ECO:0000256" key="7">
    <source>
        <dbReference type="ARBA" id="ARBA00023303"/>
    </source>
</evidence>
<evidence type="ECO:0000256" key="10">
    <source>
        <dbReference type="SAM" id="Phobius"/>
    </source>
</evidence>
<feature type="region of interest" description="Disordered" evidence="9">
    <location>
        <begin position="318"/>
        <end position="340"/>
    </location>
</feature>
<feature type="repeat" description="ANK" evidence="8">
    <location>
        <begin position="180"/>
        <end position="212"/>
    </location>
</feature>
<reference evidence="12 13" key="1">
    <citation type="journal article" date="2024" name="Science">
        <title>Giant polyketide synthase enzymes in the biosynthesis of giant marine polyether toxins.</title>
        <authorList>
            <person name="Fallon T.R."/>
            <person name="Shende V.V."/>
            <person name="Wierzbicki I.H."/>
            <person name="Pendleton A.L."/>
            <person name="Watervoot N.F."/>
            <person name="Auber R.P."/>
            <person name="Gonzalez D.J."/>
            <person name="Wisecaver J.H."/>
            <person name="Moore B.S."/>
        </authorList>
    </citation>
    <scope>NUCLEOTIDE SEQUENCE [LARGE SCALE GENOMIC DNA]</scope>
    <source>
        <strain evidence="12 13">12B1</strain>
    </source>
</reference>
<evidence type="ECO:0000256" key="9">
    <source>
        <dbReference type="SAM" id="MobiDB-lite"/>
    </source>
</evidence>
<evidence type="ECO:0000256" key="6">
    <source>
        <dbReference type="ARBA" id="ARBA00023136"/>
    </source>
</evidence>
<name>A0AB34J817_PRYPA</name>
<dbReference type="Gene3D" id="1.25.40.20">
    <property type="entry name" value="Ankyrin repeat-containing domain"/>
    <property type="match status" value="2"/>
</dbReference>
<evidence type="ECO:0000313" key="12">
    <source>
        <dbReference type="EMBL" id="KAL1515444.1"/>
    </source>
</evidence>
<gene>
    <name evidence="12" type="ORF">AB1Y20_002069</name>
</gene>
<evidence type="ECO:0000259" key="11">
    <source>
        <dbReference type="Pfam" id="PF00520"/>
    </source>
</evidence>
<feature type="transmembrane region" description="Helical" evidence="10">
    <location>
        <begin position="690"/>
        <end position="717"/>
    </location>
</feature>
<dbReference type="Pfam" id="PF12796">
    <property type="entry name" value="Ank_2"/>
    <property type="match status" value="1"/>
</dbReference>
<dbReference type="Pfam" id="PF00023">
    <property type="entry name" value="Ank"/>
    <property type="match status" value="1"/>
</dbReference>
<feature type="compositionally biased region" description="Low complexity" evidence="9">
    <location>
        <begin position="17"/>
        <end position="30"/>
    </location>
</feature>
<dbReference type="GO" id="GO:0015279">
    <property type="term" value="F:store-operated calcium channel activity"/>
    <property type="evidence" value="ECO:0007669"/>
    <property type="project" value="TreeGrafter"/>
</dbReference>
<feature type="domain" description="Ion transport" evidence="11">
    <location>
        <begin position="739"/>
        <end position="972"/>
    </location>
</feature>
<keyword evidence="7" id="KW-0407">Ion channel</keyword>
<evidence type="ECO:0000256" key="1">
    <source>
        <dbReference type="ARBA" id="ARBA00004141"/>
    </source>
</evidence>
<dbReference type="PANTHER" id="PTHR10117:SF54">
    <property type="entry name" value="TRANSIENT RECEPTOR POTENTIAL-GAMMA PROTEIN"/>
    <property type="match status" value="1"/>
</dbReference>
<dbReference type="InterPro" id="IPR005821">
    <property type="entry name" value="Ion_trans_dom"/>
</dbReference>
<feature type="region of interest" description="Disordered" evidence="9">
    <location>
        <begin position="494"/>
        <end position="514"/>
    </location>
</feature>
<dbReference type="Pfam" id="PF00520">
    <property type="entry name" value="Ion_trans"/>
    <property type="match status" value="1"/>
</dbReference>
<dbReference type="GO" id="GO:0051480">
    <property type="term" value="P:regulation of cytosolic calcium ion concentration"/>
    <property type="evidence" value="ECO:0007669"/>
    <property type="project" value="TreeGrafter"/>
</dbReference>
<dbReference type="InterPro" id="IPR002110">
    <property type="entry name" value="Ankyrin_rpt"/>
</dbReference>
<dbReference type="SMART" id="SM00248">
    <property type="entry name" value="ANK"/>
    <property type="match status" value="4"/>
</dbReference>
<feature type="transmembrane region" description="Helical" evidence="10">
    <location>
        <begin position="767"/>
        <end position="787"/>
    </location>
</feature>
<dbReference type="Proteomes" id="UP001515480">
    <property type="component" value="Unassembled WGS sequence"/>
</dbReference>
<sequence length="1239" mass="136162">MRHSRISEEAAEPPSEPAVASGAASEAGSGPPSPPLRSATDSELPPSARTVERQSSEEQPATPGRAERRCSFHAMGQTVLGSIRMRRALAERIDIHMPFGTLQMTELLAACANGEAERVANIIQLTRSTHGEEGLKVELESTDDWAGSAALHWAAYSGKVEVVRLVVAAGAKHDATNSRDASTPLHLAARYGKAPVVKELAEAAPHMVAVKNDMGNTPLHEAAYQGMWEATEELLRAGASTEVRNNEAKGGITPLLAAVAFGRLLTVRSLLKGGADPTAMPRAAEALFRRPVDSGKNGVRKHSLPREMPPAMMKARSLGRLPSSSKGLAADKEAAKPSLGKMPSVGRMLGSFNWSDPFSAPKEADPRRSRRVSVTSASGGATVLAVMTSYGTFEDWVVPNHGALSVALACGELEIVSELLMWGWRNKKVMAVLTREQVEKTVLNVWTAKECIVKEKDREIVGTSQMIAEEEAETRLFTLLTLSCKVTADGAETLAEASDQPDSDRSSFVTPKLPLDENAQNPVEIAVSLSVLCCKEANVFTRDMRTMRRLLRAASSFEHVACGLVHGASIAAAQADEDRQYNPWKMGKEKISPSEVLEEFVRRPLENAAQHNCKIFISQPLVYAHIQDMYWPMRSHASPDDELSAWQVFSLQAILLTANLLAVPLLPFLPRSWEHSMEEELRTQLSKSPIPYGLVWLLPAGRLALWFISCFGIACILTTMPPVLDGDTGWPWSWDLMLLLFVLGIIEGEADEVWRGGLYAYTRDPFNVLDVSAVITMLIMLVCRFLMPACLRWSRPAISAQLTFNPEDAVVAGESVIEEVGITFQAFAAMSVWLRMLQMLNLSPTSGPMLLMAMRMMQDLKEFLKLAMLVVIAFGSAFFVLVHAATRRLEAQREHSSSYEEEEEGSRREAANKLFAALVQGVLNSEPADVIAALPNSTVAWGLMLFFGVVVVLLLLNLLIARFAKTFDLVSESVDEVFKLAFARIVLAGREMELAPRPLNLVRRLVDLVASCACFCNIDTVKYVDLAHLSSPESPTHARDAAHHVREFSAFIERAISPDVKLYPEQVEEYVRKHRQDMNTEERWRYMLNAKVNELQLSMYYWQNSQHADKRKAKIDGEAKQREIATLQSLVRNMPAEVAKRCGGSGKQSFVPMEPVSPTRNSDAAGSQLSARLKALESSTASKLGSLSASIEQMEGRIEAKLVELLAAMQPQTVVATNVRLEGEPARLRRTDSDNSLKI</sequence>
<dbReference type="PROSITE" id="PS50088">
    <property type="entry name" value="ANK_REPEAT"/>
    <property type="match status" value="4"/>
</dbReference>
<keyword evidence="3 10" id="KW-0812">Transmembrane</keyword>
<dbReference type="PROSITE" id="PS50297">
    <property type="entry name" value="ANK_REP_REGION"/>
    <property type="match status" value="4"/>
</dbReference>
<keyword evidence="5" id="KW-0406">Ion transport</keyword>
<comment type="subcellular location">
    <subcellularLocation>
        <location evidence="1">Membrane</location>
        <topology evidence="1">Multi-pass membrane protein</topology>
    </subcellularLocation>
</comment>
<feature type="repeat" description="ANK" evidence="8">
    <location>
        <begin position="214"/>
        <end position="246"/>
    </location>
</feature>
<dbReference type="PANTHER" id="PTHR10117">
    <property type="entry name" value="TRANSIENT RECEPTOR POTENTIAL CHANNEL"/>
    <property type="match status" value="1"/>
</dbReference>
<dbReference type="InterPro" id="IPR002153">
    <property type="entry name" value="TRPC_channel"/>
</dbReference>
<feature type="region of interest" description="Disordered" evidence="9">
    <location>
        <begin position="1"/>
        <end position="68"/>
    </location>
</feature>
<accession>A0AB34J817</accession>
<feature type="transmembrane region" description="Helical" evidence="10">
    <location>
        <begin position="939"/>
        <end position="960"/>
    </location>
</feature>
<comment type="caution">
    <text evidence="12">The sequence shown here is derived from an EMBL/GenBank/DDBJ whole genome shotgun (WGS) entry which is preliminary data.</text>
</comment>
<evidence type="ECO:0000256" key="4">
    <source>
        <dbReference type="ARBA" id="ARBA00022989"/>
    </source>
</evidence>